<accession>A0ABP8TSY2</accession>
<evidence type="ECO:0000259" key="5">
    <source>
        <dbReference type="Pfam" id="PF08240"/>
    </source>
</evidence>
<keyword evidence="2" id="KW-0479">Metal-binding</keyword>
<sequence length="371" mass="40139">MKAVAVYPGKAHTAHLAEVPKPKVTDVPGGRGVLVRMLRLGLDGTDKEINAGEYGAAPAGQDILITGHESLGVVEEVGPAVTEVEPGDYVVARVRRAGESLYDLIDTPDMTTDDAYYEHGISRVHGFLTEYYVEEPRYLIHVPERLHDVAVLLEPTSVAEKGIMEAYDIQRRLKVWRPRRAAVLGAGTIGLLATMILRNRGLEVTTFGLDEPPYLNSDLVGAIGATYLSTRRISLRQAAAEGGGYDLVFEATGYSPIVFDAMCSLLARNGVLILSSVTGGMRRTEVPSDAINLDFVLGNKVMFGTVNANREHFEEGVRDLAVAEARHPGWLSRLLTHPIPGLEHYDDALTALGEPGAIKVYVEIAEPATGC</sequence>
<gene>
    <name evidence="7" type="ORF">GCM10023195_55480</name>
</gene>
<feature type="domain" description="Glucose dehydrogenase C-terminal" evidence="6">
    <location>
        <begin position="148"/>
        <end position="364"/>
    </location>
</feature>
<comment type="caution">
    <text evidence="7">The sequence shown here is derived from an EMBL/GenBank/DDBJ whole genome shotgun (WGS) entry which is preliminary data.</text>
</comment>
<dbReference type="EMBL" id="BAABHJ010000022">
    <property type="protein sequence ID" value="GAA4612882.1"/>
    <property type="molecule type" value="Genomic_DNA"/>
</dbReference>
<keyword evidence="8" id="KW-1185">Reference proteome</keyword>
<protein>
    <submittedName>
        <fullName evidence="7">Glucose 1-dehydrogenase</fullName>
    </submittedName>
</protein>
<evidence type="ECO:0000313" key="7">
    <source>
        <dbReference type="EMBL" id="GAA4612882.1"/>
    </source>
</evidence>
<dbReference type="CDD" id="cd08230">
    <property type="entry name" value="glucose_DH"/>
    <property type="match status" value="1"/>
</dbReference>
<dbReference type="Pfam" id="PF08240">
    <property type="entry name" value="ADH_N"/>
    <property type="match status" value="1"/>
</dbReference>
<evidence type="ECO:0000256" key="4">
    <source>
        <dbReference type="ARBA" id="ARBA00023002"/>
    </source>
</evidence>
<keyword evidence="3" id="KW-0862">Zinc</keyword>
<name>A0ABP8TSY2_9ACTN</name>
<dbReference type="Pfam" id="PF16912">
    <property type="entry name" value="Glu_dehyd_C"/>
    <property type="match status" value="1"/>
</dbReference>
<dbReference type="InterPro" id="IPR013154">
    <property type="entry name" value="ADH-like_N"/>
</dbReference>
<dbReference type="InterPro" id="IPR011032">
    <property type="entry name" value="GroES-like_sf"/>
</dbReference>
<dbReference type="Gene3D" id="3.90.180.10">
    <property type="entry name" value="Medium-chain alcohol dehydrogenases, catalytic domain"/>
    <property type="match status" value="1"/>
</dbReference>
<evidence type="ECO:0000256" key="3">
    <source>
        <dbReference type="ARBA" id="ARBA00022833"/>
    </source>
</evidence>
<evidence type="ECO:0000259" key="6">
    <source>
        <dbReference type="Pfam" id="PF16912"/>
    </source>
</evidence>
<feature type="domain" description="Alcohol dehydrogenase-like N-terminal" evidence="5">
    <location>
        <begin position="32"/>
        <end position="144"/>
    </location>
</feature>
<evidence type="ECO:0000256" key="1">
    <source>
        <dbReference type="ARBA" id="ARBA00001947"/>
    </source>
</evidence>
<dbReference type="PANTHER" id="PTHR43189:SF2">
    <property type="entry name" value="GLUCOSE 1-DEHYDROGENASE"/>
    <property type="match status" value="1"/>
</dbReference>
<dbReference type="Proteomes" id="UP001500212">
    <property type="component" value="Unassembled WGS sequence"/>
</dbReference>
<evidence type="ECO:0000256" key="2">
    <source>
        <dbReference type="ARBA" id="ARBA00022723"/>
    </source>
</evidence>
<dbReference type="SUPFAM" id="SSF50129">
    <property type="entry name" value="GroES-like"/>
    <property type="match status" value="1"/>
</dbReference>
<dbReference type="Gene3D" id="3.40.50.720">
    <property type="entry name" value="NAD(P)-binding Rossmann-like Domain"/>
    <property type="match status" value="1"/>
</dbReference>
<comment type="cofactor">
    <cofactor evidence="1">
        <name>Zn(2+)</name>
        <dbReference type="ChEBI" id="CHEBI:29105"/>
    </cofactor>
</comment>
<keyword evidence="4" id="KW-0560">Oxidoreductase</keyword>
<dbReference type="SUPFAM" id="SSF51735">
    <property type="entry name" value="NAD(P)-binding Rossmann-fold domains"/>
    <property type="match status" value="1"/>
</dbReference>
<dbReference type="InterPro" id="IPR031640">
    <property type="entry name" value="Glu_dehyd_C"/>
</dbReference>
<proteinExistence type="predicted"/>
<dbReference type="PANTHER" id="PTHR43189">
    <property type="entry name" value="ZINC-TYPE ALCOHOL DEHYDROGENASE-LIKE PROTEIN C1198.01-RELATED"/>
    <property type="match status" value="1"/>
</dbReference>
<reference evidence="8" key="1">
    <citation type="journal article" date="2019" name="Int. J. Syst. Evol. Microbiol.">
        <title>The Global Catalogue of Microorganisms (GCM) 10K type strain sequencing project: providing services to taxonomists for standard genome sequencing and annotation.</title>
        <authorList>
            <consortium name="The Broad Institute Genomics Platform"/>
            <consortium name="The Broad Institute Genome Sequencing Center for Infectious Disease"/>
            <person name="Wu L."/>
            <person name="Ma J."/>
        </authorList>
    </citation>
    <scope>NUCLEOTIDE SEQUENCE [LARGE SCALE GENOMIC DNA]</scope>
    <source>
        <strain evidence="8">JCM 17938</strain>
    </source>
</reference>
<evidence type="ECO:0000313" key="8">
    <source>
        <dbReference type="Proteomes" id="UP001500212"/>
    </source>
</evidence>
<dbReference type="RefSeq" id="WP_345360665.1">
    <property type="nucleotide sequence ID" value="NZ_BAABHJ010000022.1"/>
</dbReference>
<organism evidence="7 8">
    <name type="scientific">Actinoallomurus liliacearum</name>
    <dbReference type="NCBI Taxonomy" id="1080073"/>
    <lineage>
        <taxon>Bacteria</taxon>
        <taxon>Bacillati</taxon>
        <taxon>Actinomycetota</taxon>
        <taxon>Actinomycetes</taxon>
        <taxon>Streptosporangiales</taxon>
        <taxon>Thermomonosporaceae</taxon>
        <taxon>Actinoallomurus</taxon>
    </lineage>
</organism>
<dbReference type="InterPro" id="IPR036291">
    <property type="entry name" value="NAD(P)-bd_dom_sf"/>
</dbReference>